<protein>
    <recommendedName>
        <fullName evidence="1">VapC45 PIN like domain-containing protein</fullName>
    </recommendedName>
</protein>
<evidence type="ECO:0000259" key="1">
    <source>
        <dbReference type="Pfam" id="PF18478"/>
    </source>
</evidence>
<sequence length="128" mass="14589">MRPEFFLDRGLGRGVAESLTALGWMVHRAAEHFPNDAQHISDEVWLAYGLEHGWSPLCKDGRIKGREAERAPLEVHAAVLFYLDNQRLVRAEMVRRFHDAQQRIYRAAHRGGPAAYAVGSDGIRRTWP</sequence>
<keyword evidence="3" id="KW-1185">Reference proteome</keyword>
<dbReference type="Proteomes" id="UP000542674">
    <property type="component" value="Unassembled WGS sequence"/>
</dbReference>
<dbReference type="InterPro" id="IPR041375">
    <property type="entry name" value="VapC45_PIN-like"/>
</dbReference>
<dbReference type="Pfam" id="PF18478">
    <property type="entry name" value="PIN_10"/>
    <property type="match status" value="1"/>
</dbReference>
<feature type="domain" description="VapC45 PIN like" evidence="1">
    <location>
        <begin position="3"/>
        <end position="84"/>
    </location>
</feature>
<comment type="caution">
    <text evidence="2">The sequence shown here is derived from an EMBL/GenBank/DDBJ whole genome shotgun (WGS) entry which is preliminary data.</text>
</comment>
<accession>A0A7W7SY09</accession>
<reference evidence="2 3" key="1">
    <citation type="submission" date="2020-08" db="EMBL/GenBank/DDBJ databases">
        <title>Sequencing the genomes of 1000 actinobacteria strains.</title>
        <authorList>
            <person name="Klenk H.-P."/>
        </authorList>
    </citation>
    <scope>NUCLEOTIDE SEQUENCE [LARGE SCALE GENOMIC DNA]</scope>
    <source>
        <strain evidence="2 3">DSM 45084</strain>
    </source>
</reference>
<dbReference type="RefSeq" id="WP_184665624.1">
    <property type="nucleotide sequence ID" value="NZ_BAABAI010000042.1"/>
</dbReference>
<evidence type="ECO:0000313" key="3">
    <source>
        <dbReference type="Proteomes" id="UP000542674"/>
    </source>
</evidence>
<dbReference type="EMBL" id="JACHJS010000001">
    <property type="protein sequence ID" value="MBB4962741.1"/>
    <property type="molecule type" value="Genomic_DNA"/>
</dbReference>
<evidence type="ECO:0000313" key="2">
    <source>
        <dbReference type="EMBL" id="MBB4962741.1"/>
    </source>
</evidence>
<name>A0A7W7SY09_9PSEU</name>
<gene>
    <name evidence="2" type="ORF">F4559_000100</name>
</gene>
<organism evidence="2 3">
    <name type="scientific">Saccharothrix violaceirubra</name>
    <dbReference type="NCBI Taxonomy" id="413306"/>
    <lineage>
        <taxon>Bacteria</taxon>
        <taxon>Bacillati</taxon>
        <taxon>Actinomycetota</taxon>
        <taxon>Actinomycetes</taxon>
        <taxon>Pseudonocardiales</taxon>
        <taxon>Pseudonocardiaceae</taxon>
        <taxon>Saccharothrix</taxon>
    </lineage>
</organism>
<dbReference type="AlphaFoldDB" id="A0A7W7SY09"/>
<proteinExistence type="predicted"/>